<dbReference type="PROSITE" id="PS51682">
    <property type="entry name" value="SAM_OMT_I"/>
    <property type="match status" value="1"/>
</dbReference>
<dbReference type="Gene3D" id="3.40.50.150">
    <property type="entry name" value="Vaccinia Virus protein VP39"/>
    <property type="match status" value="1"/>
</dbReference>
<dbReference type="GO" id="GO:0032259">
    <property type="term" value="P:methylation"/>
    <property type="evidence" value="ECO:0007669"/>
    <property type="project" value="UniProtKB-KW"/>
</dbReference>
<dbReference type="PANTHER" id="PTHR43167">
    <property type="entry name" value="PUTATIVE (AFU_ORTHOLOGUE AFUA_6G01830)-RELATED"/>
    <property type="match status" value="1"/>
</dbReference>
<dbReference type="RefSeq" id="WP_096999625.1">
    <property type="nucleotide sequence ID" value="NZ_OBEI01000001.1"/>
</dbReference>
<dbReference type="InterPro" id="IPR002935">
    <property type="entry name" value="SAM_O-MeTrfase"/>
</dbReference>
<keyword evidence="5" id="KW-1185">Reference proteome</keyword>
<dbReference type="CDD" id="cd02440">
    <property type="entry name" value="AdoMet_MTases"/>
    <property type="match status" value="1"/>
</dbReference>
<dbReference type="SUPFAM" id="SSF53335">
    <property type="entry name" value="S-adenosyl-L-methionine-dependent methyltransferases"/>
    <property type="match status" value="1"/>
</dbReference>
<dbReference type="OrthoDB" id="9799672at2"/>
<evidence type="ECO:0000256" key="2">
    <source>
        <dbReference type="ARBA" id="ARBA00022679"/>
    </source>
</evidence>
<evidence type="ECO:0000256" key="1">
    <source>
        <dbReference type="ARBA" id="ARBA00022603"/>
    </source>
</evidence>
<evidence type="ECO:0000313" key="4">
    <source>
        <dbReference type="EMBL" id="SNZ03685.1"/>
    </source>
</evidence>
<dbReference type="AlphaFoldDB" id="A0A285N2I6"/>
<dbReference type="InterPro" id="IPR029063">
    <property type="entry name" value="SAM-dependent_MTases_sf"/>
</dbReference>
<gene>
    <name evidence="4" type="ORF">SAMN06265182_0445</name>
</gene>
<organism evidence="4 5">
    <name type="scientific">Persephonella hydrogeniphila</name>
    <dbReference type="NCBI Taxonomy" id="198703"/>
    <lineage>
        <taxon>Bacteria</taxon>
        <taxon>Pseudomonadati</taxon>
        <taxon>Aquificota</taxon>
        <taxon>Aquificia</taxon>
        <taxon>Aquificales</taxon>
        <taxon>Hydrogenothermaceae</taxon>
        <taxon>Persephonella</taxon>
    </lineage>
</organism>
<keyword evidence="1 4" id="KW-0489">Methyltransferase</keyword>
<proteinExistence type="predicted"/>
<protein>
    <submittedName>
        <fullName evidence="4">Predicted O-methyltransferase YrrM</fullName>
    </submittedName>
</protein>
<dbReference type="GO" id="GO:0008171">
    <property type="term" value="F:O-methyltransferase activity"/>
    <property type="evidence" value="ECO:0007669"/>
    <property type="project" value="InterPro"/>
</dbReference>
<keyword evidence="3" id="KW-0949">S-adenosyl-L-methionine</keyword>
<sequence>MFDYIINPKVESYIKNLSVEEDPLIKEMEEYARKNDFPIIGREGGRVLHLIAKIKNPELIVEVGSGFGYSAYWFLKALKKGKVVLTDYQEKNIKLARQFLDKGGFRDRAEFRVGDGIKIGKEYKNIDILFLDLEKARYLEAIKELENNLSDDGIVIADNVLFQGKVIFEPENRKSKILREFNSYMFEKFFSVILPVRDGILIACKKS</sequence>
<accession>A0A285N2I6</accession>
<keyword evidence="2 4" id="KW-0808">Transferase</keyword>
<evidence type="ECO:0000313" key="5">
    <source>
        <dbReference type="Proteomes" id="UP000219036"/>
    </source>
</evidence>
<name>A0A285N2I6_9AQUI</name>
<dbReference type="Pfam" id="PF01596">
    <property type="entry name" value="Methyltransf_3"/>
    <property type="match status" value="1"/>
</dbReference>
<evidence type="ECO:0000256" key="3">
    <source>
        <dbReference type="ARBA" id="ARBA00022691"/>
    </source>
</evidence>
<dbReference type="PANTHER" id="PTHR43167:SF1">
    <property type="entry name" value="PUTATIVE (AFU_ORTHOLOGUE AFUA_6G01830)-RELATED"/>
    <property type="match status" value="1"/>
</dbReference>
<dbReference type="Proteomes" id="UP000219036">
    <property type="component" value="Unassembled WGS sequence"/>
</dbReference>
<reference evidence="5" key="1">
    <citation type="submission" date="2017-09" db="EMBL/GenBank/DDBJ databases">
        <authorList>
            <person name="Varghese N."/>
            <person name="Submissions S."/>
        </authorList>
    </citation>
    <scope>NUCLEOTIDE SEQUENCE [LARGE SCALE GENOMIC DNA]</scope>
    <source>
        <strain evidence="5">DSM 15103</strain>
    </source>
</reference>
<dbReference type="EMBL" id="OBEI01000001">
    <property type="protein sequence ID" value="SNZ03685.1"/>
    <property type="molecule type" value="Genomic_DNA"/>
</dbReference>